<evidence type="ECO:0000256" key="6">
    <source>
        <dbReference type="ARBA" id="ARBA00023136"/>
    </source>
</evidence>
<comment type="caution">
    <text evidence="9">The sequence shown here is derived from an EMBL/GenBank/DDBJ whole genome shotgun (WGS) entry which is preliminary data.</text>
</comment>
<keyword evidence="4 8" id="KW-1133">Transmembrane helix</keyword>
<evidence type="ECO:0000256" key="1">
    <source>
        <dbReference type="ARBA" id="ARBA00004141"/>
    </source>
</evidence>
<proteinExistence type="predicted"/>
<evidence type="ECO:0000313" key="10">
    <source>
        <dbReference type="Proteomes" id="UP001165060"/>
    </source>
</evidence>
<evidence type="ECO:0000256" key="2">
    <source>
        <dbReference type="ARBA" id="ARBA00022448"/>
    </source>
</evidence>
<evidence type="ECO:0000256" key="5">
    <source>
        <dbReference type="ARBA" id="ARBA00023065"/>
    </source>
</evidence>
<dbReference type="InterPro" id="IPR044669">
    <property type="entry name" value="YneE/VCCN1/2-like"/>
</dbReference>
<dbReference type="PANTHER" id="PTHR33281:SF20">
    <property type="match status" value="1"/>
</dbReference>
<feature type="compositionally biased region" description="Low complexity" evidence="7">
    <location>
        <begin position="406"/>
        <end position="417"/>
    </location>
</feature>
<evidence type="ECO:0000313" key="9">
    <source>
        <dbReference type="EMBL" id="GMI32053.1"/>
    </source>
</evidence>
<dbReference type="Pfam" id="PF25539">
    <property type="entry name" value="Bestrophin_2"/>
    <property type="match status" value="2"/>
</dbReference>
<keyword evidence="3 8" id="KW-0812">Transmembrane</keyword>
<dbReference type="Proteomes" id="UP001165060">
    <property type="component" value="Unassembled WGS sequence"/>
</dbReference>
<protein>
    <submittedName>
        <fullName evidence="9">Uncharacterized protein</fullName>
    </submittedName>
</protein>
<evidence type="ECO:0000256" key="4">
    <source>
        <dbReference type="ARBA" id="ARBA00022989"/>
    </source>
</evidence>
<reference evidence="9 10" key="1">
    <citation type="journal article" date="2023" name="Commun. Biol.">
        <title>Genome analysis of Parmales, the sister group of diatoms, reveals the evolutionary specialization of diatoms from phago-mixotrophs to photoautotrophs.</title>
        <authorList>
            <person name="Ban H."/>
            <person name="Sato S."/>
            <person name="Yoshikawa S."/>
            <person name="Yamada K."/>
            <person name="Nakamura Y."/>
            <person name="Ichinomiya M."/>
            <person name="Sato N."/>
            <person name="Blanc-Mathieu R."/>
            <person name="Endo H."/>
            <person name="Kuwata A."/>
            <person name="Ogata H."/>
        </authorList>
    </citation>
    <scope>NUCLEOTIDE SEQUENCE [LARGE SCALE GENOMIC DNA]</scope>
</reference>
<dbReference type="EMBL" id="BRYB01000534">
    <property type="protein sequence ID" value="GMI32053.1"/>
    <property type="molecule type" value="Genomic_DNA"/>
</dbReference>
<keyword evidence="2" id="KW-0813">Transport</keyword>
<evidence type="ECO:0000256" key="8">
    <source>
        <dbReference type="SAM" id="Phobius"/>
    </source>
</evidence>
<keyword evidence="6 8" id="KW-0472">Membrane</keyword>
<gene>
    <name evidence="9" type="ORF">TeGR_g10348</name>
</gene>
<accession>A0ABQ6MT03</accession>
<name>A0ABQ6MT03_9STRA</name>
<feature type="region of interest" description="Disordered" evidence="7">
    <location>
        <begin position="379"/>
        <end position="417"/>
    </location>
</feature>
<keyword evidence="10" id="KW-1185">Reference proteome</keyword>
<feature type="transmembrane region" description="Helical" evidence="8">
    <location>
        <begin position="281"/>
        <end position="304"/>
    </location>
</feature>
<sequence>MITYRRSTLALLFCTLNGSPFPPSLLLALLSSCVAVAAELLLPLGGAAGGAGRYMEHPYPFQLFAAVVGFGLVFRARLAYERYWEGRTALASMGAKWTDAALQVRSFSSRSPSLSADAEWLDLEVSHLLSLAHALSLQQLRGDACNRTVGGDDRNLEEDKGGGAPSEDVTEVLGGPRKFYHLFISANNNNRRYLGDVFALNKLPVLGGVTPSERALLFRPPLTGNERVPAVLEAVSRLITEAVRRGVIDAPGPIVSRTFQVLSEGHERGVMMSRKVGETPFPLPFAQVIEFLVTVFVATLPFILSTWLDSAVFVGLANFLTAWSYLALNEVARMLEEPFGADSNDLPLCFLQWEFNRRVERSAFAVFGGGWRREAVDKLGGGDTSASSSVEIDFDESSGMPLNDTSLSSSRSPRSLS</sequence>
<keyword evidence="5" id="KW-0406">Ion transport</keyword>
<dbReference type="PROSITE" id="PS51257">
    <property type="entry name" value="PROKAR_LIPOPROTEIN"/>
    <property type="match status" value="1"/>
</dbReference>
<organism evidence="9 10">
    <name type="scientific">Tetraparma gracilis</name>
    <dbReference type="NCBI Taxonomy" id="2962635"/>
    <lineage>
        <taxon>Eukaryota</taxon>
        <taxon>Sar</taxon>
        <taxon>Stramenopiles</taxon>
        <taxon>Ochrophyta</taxon>
        <taxon>Bolidophyceae</taxon>
        <taxon>Parmales</taxon>
        <taxon>Triparmaceae</taxon>
        <taxon>Tetraparma</taxon>
    </lineage>
</organism>
<comment type="subcellular location">
    <subcellularLocation>
        <location evidence="1">Membrane</location>
        <topology evidence="1">Multi-pass membrane protein</topology>
    </subcellularLocation>
</comment>
<feature type="transmembrane region" description="Helical" evidence="8">
    <location>
        <begin position="61"/>
        <end position="80"/>
    </location>
</feature>
<evidence type="ECO:0000256" key="7">
    <source>
        <dbReference type="SAM" id="MobiDB-lite"/>
    </source>
</evidence>
<evidence type="ECO:0000256" key="3">
    <source>
        <dbReference type="ARBA" id="ARBA00022692"/>
    </source>
</evidence>
<dbReference type="PANTHER" id="PTHR33281">
    <property type="entry name" value="UPF0187 PROTEIN YNEE"/>
    <property type="match status" value="1"/>
</dbReference>
<feature type="transmembrane region" description="Helical" evidence="8">
    <location>
        <begin position="310"/>
        <end position="328"/>
    </location>
</feature>